<dbReference type="AlphaFoldDB" id="X2H948"/>
<evidence type="ECO:0000313" key="2">
    <source>
        <dbReference type="EMBL" id="OTP98942.1"/>
    </source>
</evidence>
<proteinExistence type="predicted"/>
<gene>
    <name evidence="3" type="ORF">B6C91_07620</name>
    <name evidence="2" type="ORF">B6D08_09315</name>
</gene>
<evidence type="ECO:0000313" key="5">
    <source>
        <dbReference type="Proteomes" id="UP000194977"/>
    </source>
</evidence>
<comment type="caution">
    <text evidence="2">The sequence shown here is derived from an EMBL/GenBank/DDBJ whole genome shotgun (WGS) entry which is preliminary data.</text>
</comment>
<reference evidence="4 5" key="1">
    <citation type="submission" date="2017-03" db="EMBL/GenBank/DDBJ databases">
        <title>Comparative genomics of honeybee gut symbionts reveal geographically distinct and subgroup specific antibiotic resistance.</title>
        <authorList>
            <person name="Ludvigsen J."/>
            <person name="Porcellato D."/>
            <person name="Labee-Lund T.M."/>
            <person name="Amdam G.V."/>
            <person name="Rudi K."/>
        </authorList>
    </citation>
    <scope>NUCLEOTIDE SEQUENCE [LARGE SCALE GENOMIC DNA]</scope>
    <source>
        <strain evidence="2 5">A-7-12</strain>
        <strain evidence="3 4">A-9-12</strain>
    </source>
</reference>
<dbReference type="OrthoDB" id="9952560at2"/>
<dbReference type="EMBL" id="NARP01000023">
    <property type="protein sequence ID" value="OTP98942.1"/>
    <property type="molecule type" value="Genomic_DNA"/>
</dbReference>
<dbReference type="Proteomes" id="UP000194800">
    <property type="component" value="Unassembled WGS sequence"/>
</dbReference>
<evidence type="ECO:0000256" key="1">
    <source>
        <dbReference type="SAM" id="MobiDB-lite"/>
    </source>
</evidence>
<evidence type="ECO:0000313" key="4">
    <source>
        <dbReference type="Proteomes" id="UP000194800"/>
    </source>
</evidence>
<dbReference type="KEGG" id="gap:GAPWK_1536"/>
<evidence type="ECO:0000313" key="3">
    <source>
        <dbReference type="EMBL" id="OTQ09876.1"/>
    </source>
</evidence>
<feature type="compositionally biased region" description="Polar residues" evidence="1">
    <location>
        <begin position="109"/>
        <end position="121"/>
    </location>
</feature>
<dbReference type="GeneID" id="29849248"/>
<dbReference type="Proteomes" id="UP000194977">
    <property type="component" value="Unassembled WGS sequence"/>
</dbReference>
<dbReference type="HOGENOM" id="CLU_1666906_0_0_6"/>
<dbReference type="RefSeq" id="WP_025315665.1">
    <property type="nucleotide sequence ID" value="NZ_CAMLEZ010000005.1"/>
</dbReference>
<name>X2H948_9GAMM</name>
<keyword evidence="4" id="KW-1185">Reference proteome</keyword>
<feature type="region of interest" description="Disordered" evidence="1">
    <location>
        <begin position="109"/>
        <end position="139"/>
    </location>
</feature>
<protein>
    <submittedName>
        <fullName evidence="2">Uncharacterized protein</fullName>
    </submittedName>
</protein>
<accession>X2H948</accession>
<organism evidence="2 5">
    <name type="scientific">Gilliamella apicola</name>
    <dbReference type="NCBI Taxonomy" id="1196095"/>
    <lineage>
        <taxon>Bacteria</taxon>
        <taxon>Pseudomonadati</taxon>
        <taxon>Pseudomonadota</taxon>
        <taxon>Gammaproteobacteria</taxon>
        <taxon>Orbales</taxon>
        <taxon>Orbaceae</taxon>
        <taxon>Gilliamella</taxon>
    </lineage>
</organism>
<sequence>MLKYNWFVGGHNLNSSLKLKSKVDFLTSISSNSQKYLHSTSNFALSLTKIMLDKSFYCKILLIGASIFVGLSINDVTALNVRTANVIQANPTYLINTEETDKTQSGLALSDKTLNGNSNDELNTDDQIEDEDESELNEDQMIEVNPVSGNSHLIKSIN</sequence>
<dbReference type="EMBL" id="NART01000029">
    <property type="protein sequence ID" value="OTQ09876.1"/>
    <property type="molecule type" value="Genomic_DNA"/>
</dbReference>
<feature type="compositionally biased region" description="Acidic residues" evidence="1">
    <location>
        <begin position="122"/>
        <end position="139"/>
    </location>
</feature>